<evidence type="ECO:0000256" key="1">
    <source>
        <dbReference type="ARBA" id="ARBA00006817"/>
    </source>
</evidence>
<reference evidence="3 4" key="1">
    <citation type="journal article" date="2023" name="Microbiol. Resour. Announc.">
        <title>Complete Genome Sequence of Imperialibacter roseus strain P4T.</title>
        <authorList>
            <person name="Tizabi D.R."/>
            <person name="Bachvaroff T."/>
            <person name="Hill R.T."/>
        </authorList>
    </citation>
    <scope>NUCLEOTIDE SEQUENCE [LARGE SCALE GENOMIC DNA]</scope>
    <source>
        <strain evidence="3 4">P4T</strain>
    </source>
</reference>
<dbReference type="RefSeq" id="WP_317487264.1">
    <property type="nucleotide sequence ID" value="NZ_CP136051.1"/>
</dbReference>
<organism evidence="3 4">
    <name type="scientific">Imperialibacter roseus</name>
    <dbReference type="NCBI Taxonomy" id="1324217"/>
    <lineage>
        <taxon>Bacteria</taxon>
        <taxon>Pseudomonadati</taxon>
        <taxon>Bacteroidota</taxon>
        <taxon>Cytophagia</taxon>
        <taxon>Cytophagales</taxon>
        <taxon>Flammeovirgaceae</taxon>
        <taxon>Imperialibacter</taxon>
    </lineage>
</organism>
<evidence type="ECO:0000313" key="4">
    <source>
        <dbReference type="Proteomes" id="UP001302349"/>
    </source>
</evidence>
<protein>
    <submittedName>
        <fullName evidence="3">SRPBCC family protein</fullName>
    </submittedName>
</protein>
<dbReference type="SUPFAM" id="SSF55961">
    <property type="entry name" value="Bet v1-like"/>
    <property type="match status" value="1"/>
</dbReference>
<dbReference type="Pfam" id="PF08327">
    <property type="entry name" value="AHSA1"/>
    <property type="match status" value="1"/>
</dbReference>
<comment type="similarity">
    <text evidence="1">Belongs to the AHA1 family.</text>
</comment>
<gene>
    <name evidence="3" type="ORF">RT717_15340</name>
</gene>
<evidence type="ECO:0000313" key="3">
    <source>
        <dbReference type="EMBL" id="WOK04454.1"/>
    </source>
</evidence>
<evidence type="ECO:0000259" key="2">
    <source>
        <dbReference type="Pfam" id="PF08327"/>
    </source>
</evidence>
<accession>A0ABZ0IJW3</accession>
<dbReference type="Gene3D" id="3.30.530.20">
    <property type="match status" value="1"/>
</dbReference>
<dbReference type="InterPro" id="IPR023393">
    <property type="entry name" value="START-like_dom_sf"/>
</dbReference>
<keyword evidence="4" id="KW-1185">Reference proteome</keyword>
<dbReference type="CDD" id="cd08894">
    <property type="entry name" value="SRPBCC_CalC_Aha1-like_1"/>
    <property type="match status" value="1"/>
</dbReference>
<proteinExistence type="inferred from homology"/>
<dbReference type="EMBL" id="CP136051">
    <property type="protein sequence ID" value="WOK04454.1"/>
    <property type="molecule type" value="Genomic_DNA"/>
</dbReference>
<dbReference type="InterPro" id="IPR013538">
    <property type="entry name" value="ASHA1/2-like_C"/>
</dbReference>
<name>A0ABZ0IJW3_9BACT</name>
<dbReference type="Proteomes" id="UP001302349">
    <property type="component" value="Chromosome"/>
</dbReference>
<feature type="domain" description="Activator of Hsp90 ATPase homologue 1/2-like C-terminal" evidence="2">
    <location>
        <begin position="15"/>
        <end position="141"/>
    </location>
</feature>
<sequence length="149" mass="17184">MSKDREITSSRTVNYSQAEVYQAWSNPDLLAQWWGPKGFTNTFHAFDLIPGGTWRFTMHSPQGANFDNMCVFVEIVPNKRLVFDHVEPVHAFQVITTFDSQSEGTLITFRMVFKSAEECERSREVIEPSNEENFDRLEALLSSHFNSKV</sequence>